<dbReference type="InterPro" id="IPR051199">
    <property type="entry name" value="LPS_LOS_Heptosyltrfase"/>
</dbReference>
<dbReference type="Proteomes" id="UP000245370">
    <property type="component" value="Unassembled WGS sequence"/>
</dbReference>
<dbReference type="GO" id="GO:0008713">
    <property type="term" value="F:ADP-heptose-lipopolysaccharide heptosyltransferase activity"/>
    <property type="evidence" value="ECO:0007669"/>
    <property type="project" value="TreeGrafter"/>
</dbReference>
<dbReference type="PANTHER" id="PTHR30160">
    <property type="entry name" value="TETRAACYLDISACCHARIDE 4'-KINASE-RELATED"/>
    <property type="match status" value="1"/>
</dbReference>
<dbReference type="SUPFAM" id="SSF53756">
    <property type="entry name" value="UDP-Glycosyltransferase/glycogen phosphorylase"/>
    <property type="match status" value="1"/>
</dbReference>
<keyword evidence="4" id="KW-1185">Reference proteome</keyword>
<dbReference type="PANTHER" id="PTHR30160:SF1">
    <property type="entry name" value="LIPOPOLYSACCHARIDE 1,2-N-ACETYLGLUCOSAMINETRANSFERASE-RELATED"/>
    <property type="match status" value="1"/>
</dbReference>
<dbReference type="InterPro" id="IPR002201">
    <property type="entry name" value="Glyco_trans_9"/>
</dbReference>
<evidence type="ECO:0000313" key="3">
    <source>
        <dbReference type="EMBL" id="PWH86772.1"/>
    </source>
</evidence>
<gene>
    <name evidence="3" type="ORF">DIT68_00470</name>
</gene>
<organism evidence="3 4">
    <name type="scientific">Brumimicrobium oceani</name>
    <dbReference type="NCBI Taxonomy" id="2100725"/>
    <lineage>
        <taxon>Bacteria</taxon>
        <taxon>Pseudomonadati</taxon>
        <taxon>Bacteroidota</taxon>
        <taxon>Flavobacteriia</taxon>
        <taxon>Flavobacteriales</taxon>
        <taxon>Crocinitomicaceae</taxon>
        <taxon>Brumimicrobium</taxon>
    </lineage>
</organism>
<reference evidence="3 4" key="1">
    <citation type="submission" date="2018-05" db="EMBL/GenBank/DDBJ databases">
        <title>Brumimicrobium oceani sp. nov., isolated from coastal sediment.</title>
        <authorList>
            <person name="Kou Y."/>
        </authorList>
    </citation>
    <scope>NUCLEOTIDE SEQUENCE [LARGE SCALE GENOMIC DNA]</scope>
    <source>
        <strain evidence="3 4">C305</strain>
    </source>
</reference>
<evidence type="ECO:0000256" key="1">
    <source>
        <dbReference type="ARBA" id="ARBA00022676"/>
    </source>
</evidence>
<name>A0A2U2XG50_9FLAO</name>
<dbReference type="GO" id="GO:0005829">
    <property type="term" value="C:cytosol"/>
    <property type="evidence" value="ECO:0007669"/>
    <property type="project" value="TreeGrafter"/>
</dbReference>
<dbReference type="EMBL" id="QFRJ01000001">
    <property type="protein sequence ID" value="PWH86772.1"/>
    <property type="molecule type" value="Genomic_DNA"/>
</dbReference>
<dbReference type="GO" id="GO:0009244">
    <property type="term" value="P:lipopolysaccharide core region biosynthetic process"/>
    <property type="evidence" value="ECO:0007669"/>
    <property type="project" value="TreeGrafter"/>
</dbReference>
<dbReference type="Gene3D" id="3.40.50.2000">
    <property type="entry name" value="Glycogen Phosphorylase B"/>
    <property type="match status" value="2"/>
</dbReference>
<accession>A0A2U2XG50</accession>
<dbReference type="OrthoDB" id="9772349at2"/>
<dbReference type="Pfam" id="PF01075">
    <property type="entry name" value="Glyco_transf_9"/>
    <property type="match status" value="1"/>
</dbReference>
<keyword evidence="2 3" id="KW-0808">Transferase</keyword>
<comment type="caution">
    <text evidence="3">The sequence shown here is derived from an EMBL/GenBank/DDBJ whole genome shotgun (WGS) entry which is preliminary data.</text>
</comment>
<protein>
    <submittedName>
        <fullName evidence="3">Heptosyltransferase</fullName>
    </submittedName>
</protein>
<reference evidence="3 4" key="2">
    <citation type="submission" date="2018-05" db="EMBL/GenBank/DDBJ databases">
        <authorList>
            <person name="Lanie J.A."/>
            <person name="Ng W.-L."/>
            <person name="Kazmierczak K.M."/>
            <person name="Andrzejewski T.M."/>
            <person name="Davidsen T.M."/>
            <person name="Wayne K.J."/>
            <person name="Tettelin H."/>
            <person name="Glass J.I."/>
            <person name="Rusch D."/>
            <person name="Podicherti R."/>
            <person name="Tsui H.-C.T."/>
            <person name="Winkler M.E."/>
        </authorList>
    </citation>
    <scope>NUCLEOTIDE SEQUENCE [LARGE SCALE GENOMIC DNA]</scope>
    <source>
        <strain evidence="3 4">C305</strain>
    </source>
</reference>
<keyword evidence="1" id="KW-0328">Glycosyltransferase</keyword>
<dbReference type="AlphaFoldDB" id="A0A2U2XG50"/>
<evidence type="ECO:0000313" key="4">
    <source>
        <dbReference type="Proteomes" id="UP000245370"/>
    </source>
</evidence>
<evidence type="ECO:0000256" key="2">
    <source>
        <dbReference type="ARBA" id="ARBA00022679"/>
    </source>
</evidence>
<sequence length="325" mass="36528">MKKFLIIQTAFLGDVILCTPIISELNRIYPDAKIDVVVRKGNESLLTNNPKINHVYVWNKNEGKYKSLIAIIRSIRKQKYDEVITLQRYTNAGLMTRFARAKSKIGFDKNAFSKMYSKTVPHSLEDGTHEVERNLKTIAHHGAKSLIRPELFPSSSDREAIAEFSSKKYYCLAPASVWETKKIPTSKWTELIELLIQKGEVKLLGGPTDFELCADLQQEFPKGVHNLAGKLTLLQSAALMENAEMNYVNDSGPLHIASAMNAPTRAFFCSTIPQFGFGPLAEDSKILETKNKLDCRPCGFHGHKKCPLGHFDCGHTIEISEESIR</sequence>
<proteinExistence type="predicted"/>
<dbReference type="RefSeq" id="WP_109357853.1">
    <property type="nucleotide sequence ID" value="NZ_QFRJ01000001.1"/>
</dbReference>
<dbReference type="CDD" id="cd03789">
    <property type="entry name" value="GT9_LPS_heptosyltransferase"/>
    <property type="match status" value="1"/>
</dbReference>